<sequence>MKEAVRTSILSTRWRYLFASMTCLQFDDPFLCQYGTTHPSVNNFMNFVDRLLFFSSKATLECFQLNFSEESGIDGLCIYGWICAALWRGIFVLDREPVVALDKLVELEILEKFQDCDGFDWQEMWLLELLQRSPNLESLDFSLQEIKLYSESDAGRWMFELIKYLLKNIARVLRKLIIDTRQQNRDKQLRFAKQLLALARNSACQVLI</sequence>
<dbReference type="InterPro" id="IPR050232">
    <property type="entry name" value="FBL13/AtMIF1-like"/>
</dbReference>
<evidence type="ECO:0000313" key="2">
    <source>
        <dbReference type="Proteomes" id="UP000187203"/>
    </source>
</evidence>
<gene>
    <name evidence="1" type="ORF">COLO4_11296</name>
</gene>
<comment type="caution">
    <text evidence="1">The sequence shown here is derived from an EMBL/GenBank/DDBJ whole genome shotgun (WGS) entry which is preliminary data.</text>
</comment>
<dbReference type="Proteomes" id="UP000187203">
    <property type="component" value="Unassembled WGS sequence"/>
</dbReference>
<name>A0A1R3K4Y5_9ROSI</name>
<dbReference type="PANTHER" id="PTHR31900">
    <property type="entry name" value="F-BOX/RNI SUPERFAMILY PROTEIN-RELATED"/>
    <property type="match status" value="1"/>
</dbReference>
<accession>A0A1R3K4Y5</accession>
<dbReference type="OrthoDB" id="1002622at2759"/>
<reference evidence="2" key="1">
    <citation type="submission" date="2013-09" db="EMBL/GenBank/DDBJ databases">
        <title>Corchorus olitorius genome sequencing.</title>
        <authorList>
            <person name="Alam M."/>
            <person name="Haque M.S."/>
            <person name="Islam M.S."/>
            <person name="Emdad E.M."/>
            <person name="Islam M.M."/>
            <person name="Ahmed B."/>
            <person name="Halim A."/>
            <person name="Hossen Q.M.M."/>
            <person name="Hossain M.Z."/>
            <person name="Ahmed R."/>
            <person name="Khan M.M."/>
            <person name="Islam R."/>
            <person name="Rashid M.M."/>
            <person name="Khan S.A."/>
            <person name="Rahman M.S."/>
            <person name="Alam M."/>
            <person name="Yahiya A.S."/>
            <person name="Khan M.S."/>
            <person name="Azam M.S."/>
            <person name="Haque T."/>
            <person name="Lashkar M.Z.H."/>
            <person name="Akhand A.I."/>
            <person name="Morshed G."/>
            <person name="Roy S."/>
            <person name="Uddin K.S."/>
            <person name="Rabeya T."/>
            <person name="Hossain A.S."/>
            <person name="Chowdhury A."/>
            <person name="Snigdha A.R."/>
            <person name="Mortoza M.S."/>
            <person name="Matin S.A."/>
            <person name="Hoque S.M.E."/>
            <person name="Islam M.K."/>
            <person name="Roy D.K."/>
            <person name="Haider R."/>
            <person name="Moosa M.M."/>
            <person name="Elias S.M."/>
            <person name="Hasan A.M."/>
            <person name="Jahan S."/>
            <person name="Shafiuddin M."/>
            <person name="Mahmood N."/>
            <person name="Shommy N.S."/>
        </authorList>
    </citation>
    <scope>NUCLEOTIDE SEQUENCE [LARGE SCALE GENOMIC DNA]</scope>
    <source>
        <strain evidence="2">cv. O-4</strain>
    </source>
</reference>
<dbReference type="EMBL" id="AWUE01014681">
    <property type="protein sequence ID" value="OMP02163.1"/>
    <property type="molecule type" value="Genomic_DNA"/>
</dbReference>
<protein>
    <submittedName>
        <fullName evidence="1">F-box protein</fullName>
    </submittedName>
</protein>
<evidence type="ECO:0000313" key="1">
    <source>
        <dbReference type="EMBL" id="OMP02163.1"/>
    </source>
</evidence>
<organism evidence="1 2">
    <name type="scientific">Corchorus olitorius</name>
    <dbReference type="NCBI Taxonomy" id="93759"/>
    <lineage>
        <taxon>Eukaryota</taxon>
        <taxon>Viridiplantae</taxon>
        <taxon>Streptophyta</taxon>
        <taxon>Embryophyta</taxon>
        <taxon>Tracheophyta</taxon>
        <taxon>Spermatophyta</taxon>
        <taxon>Magnoliopsida</taxon>
        <taxon>eudicotyledons</taxon>
        <taxon>Gunneridae</taxon>
        <taxon>Pentapetalae</taxon>
        <taxon>rosids</taxon>
        <taxon>malvids</taxon>
        <taxon>Malvales</taxon>
        <taxon>Malvaceae</taxon>
        <taxon>Grewioideae</taxon>
        <taxon>Apeibeae</taxon>
        <taxon>Corchorus</taxon>
    </lineage>
</organism>
<proteinExistence type="predicted"/>
<keyword evidence="2" id="KW-1185">Reference proteome</keyword>
<dbReference type="PANTHER" id="PTHR31900:SF27">
    <property type="entry name" value="FBD DOMAIN-CONTAINING PROTEIN"/>
    <property type="match status" value="1"/>
</dbReference>
<dbReference type="AlphaFoldDB" id="A0A1R3K4Y5"/>